<dbReference type="Proteomes" id="UP000665020">
    <property type="component" value="Chromosome"/>
</dbReference>
<dbReference type="CDD" id="cd00367">
    <property type="entry name" value="PTS-HPr_like"/>
    <property type="match status" value="1"/>
</dbReference>
<dbReference type="PROSITE" id="PS51350">
    <property type="entry name" value="PTS_HPR_DOM"/>
    <property type="match status" value="1"/>
</dbReference>
<keyword evidence="2" id="KW-0963">Cytoplasm</keyword>
<reference evidence="5" key="1">
    <citation type="submission" date="2019-12" db="EMBL/GenBank/DDBJ databases">
        <authorList>
            <person name="zhang j."/>
            <person name="sun C.M."/>
        </authorList>
    </citation>
    <scope>NUCLEOTIDE SEQUENCE</scope>
    <source>
        <strain evidence="5">NS-1</strain>
    </source>
</reference>
<dbReference type="KEGG" id="ifn:GM661_15545"/>
<sequence length="88" mass="9723">MISEKVIVKNKIGFHARPASLLVKAADKFKSNINIIKGDKTAKAKSMISLLTLRVKMNDEIVITAEGCDENEAVYTLVELINSKFGEE</sequence>
<evidence type="ECO:0000259" key="4">
    <source>
        <dbReference type="PROSITE" id="PS51350"/>
    </source>
</evidence>
<dbReference type="NCBIfam" id="TIGR01003">
    <property type="entry name" value="PTS_HPr_family"/>
    <property type="match status" value="1"/>
</dbReference>
<dbReference type="PANTHER" id="PTHR33705:SF2">
    <property type="entry name" value="PHOSPHOCARRIER PROTEIN NPR"/>
    <property type="match status" value="1"/>
</dbReference>
<name>A0A8A7KMG5_9FIRM</name>
<feature type="domain" description="HPr" evidence="4">
    <location>
        <begin position="1"/>
        <end position="88"/>
    </location>
</feature>
<dbReference type="GO" id="GO:0005737">
    <property type="term" value="C:cytoplasm"/>
    <property type="evidence" value="ECO:0007669"/>
    <property type="project" value="UniProtKB-SubCell"/>
</dbReference>
<proteinExistence type="predicted"/>
<keyword evidence="3" id="KW-0598">Phosphotransferase system</keyword>
<dbReference type="GO" id="GO:0009401">
    <property type="term" value="P:phosphoenolpyruvate-dependent sugar phosphotransferase system"/>
    <property type="evidence" value="ECO:0007669"/>
    <property type="project" value="UniProtKB-KW"/>
</dbReference>
<evidence type="ECO:0000256" key="3">
    <source>
        <dbReference type="ARBA" id="ARBA00022683"/>
    </source>
</evidence>
<evidence type="ECO:0000313" key="5">
    <source>
        <dbReference type="EMBL" id="QTL99264.1"/>
    </source>
</evidence>
<protein>
    <submittedName>
        <fullName evidence="5">HPr family phosphocarrier protein</fullName>
    </submittedName>
</protein>
<keyword evidence="6" id="KW-1185">Reference proteome</keyword>
<dbReference type="InterPro" id="IPR035895">
    <property type="entry name" value="HPr-like_sf"/>
</dbReference>
<dbReference type="SUPFAM" id="SSF55594">
    <property type="entry name" value="HPr-like"/>
    <property type="match status" value="1"/>
</dbReference>
<dbReference type="Gene3D" id="3.30.1340.10">
    <property type="entry name" value="HPr-like"/>
    <property type="match status" value="1"/>
</dbReference>
<gene>
    <name evidence="5" type="ORF">GM661_15545</name>
</gene>
<organism evidence="5 6">
    <name type="scientific">Iocasia fonsfrigidae</name>
    <dbReference type="NCBI Taxonomy" id="2682810"/>
    <lineage>
        <taxon>Bacteria</taxon>
        <taxon>Bacillati</taxon>
        <taxon>Bacillota</taxon>
        <taxon>Clostridia</taxon>
        <taxon>Halanaerobiales</taxon>
        <taxon>Halanaerobiaceae</taxon>
        <taxon>Iocasia</taxon>
    </lineage>
</organism>
<accession>A0A8A7KMG5</accession>
<evidence type="ECO:0000256" key="1">
    <source>
        <dbReference type="ARBA" id="ARBA00004496"/>
    </source>
</evidence>
<comment type="subcellular location">
    <subcellularLocation>
        <location evidence="1">Cytoplasm</location>
    </subcellularLocation>
</comment>
<dbReference type="PRINTS" id="PR00107">
    <property type="entry name" value="PHOSPHOCPHPR"/>
</dbReference>
<dbReference type="RefSeq" id="WP_230867661.1">
    <property type="nucleotide sequence ID" value="NZ_CP046640.1"/>
</dbReference>
<dbReference type="EMBL" id="CP046640">
    <property type="protein sequence ID" value="QTL99264.1"/>
    <property type="molecule type" value="Genomic_DNA"/>
</dbReference>
<dbReference type="InterPro" id="IPR000032">
    <property type="entry name" value="HPr-like"/>
</dbReference>
<dbReference type="AlphaFoldDB" id="A0A8A7KMG5"/>
<dbReference type="PANTHER" id="PTHR33705">
    <property type="entry name" value="PHOSPHOCARRIER PROTEIN HPR"/>
    <property type="match status" value="1"/>
</dbReference>
<evidence type="ECO:0000256" key="2">
    <source>
        <dbReference type="ARBA" id="ARBA00022490"/>
    </source>
</evidence>
<dbReference type="InterPro" id="IPR050399">
    <property type="entry name" value="HPr"/>
</dbReference>
<evidence type="ECO:0000313" key="6">
    <source>
        <dbReference type="Proteomes" id="UP000665020"/>
    </source>
</evidence>
<dbReference type="Pfam" id="PF00381">
    <property type="entry name" value="PTS-HPr"/>
    <property type="match status" value="1"/>
</dbReference>